<name>A0A921GC47_9FIRM</name>
<dbReference type="EMBL" id="DYWV01000269">
    <property type="protein sequence ID" value="HJF40849.1"/>
    <property type="molecule type" value="Genomic_DNA"/>
</dbReference>
<accession>A0A921GC47</accession>
<gene>
    <name evidence="2" type="ORF">K8V91_07985</name>
</gene>
<dbReference type="AlphaFoldDB" id="A0A921GC47"/>
<dbReference type="InterPro" id="IPR027417">
    <property type="entry name" value="P-loop_NTPase"/>
</dbReference>
<evidence type="ECO:0000313" key="2">
    <source>
        <dbReference type="EMBL" id="HJF40849.1"/>
    </source>
</evidence>
<comment type="caution">
    <text evidence="2">The sequence shown here is derived from an EMBL/GenBank/DDBJ whole genome shotgun (WGS) entry which is preliminary data.</text>
</comment>
<protein>
    <submittedName>
        <fullName evidence="2">AAA family ATPase</fullName>
    </submittedName>
</protein>
<dbReference type="SUPFAM" id="SSF52540">
    <property type="entry name" value="P-loop containing nucleoside triphosphate hydrolases"/>
    <property type="match status" value="1"/>
</dbReference>
<sequence>MKKNDMDFLETIVFRKVEADILGQMLSNNKVCIINGVAGIGKTYFVKMYASSRENVVYIRDSQFHDFDLENRVIDYSFAKSITSNSLLIIDEIDEDINHYLNSSFFVALQKMSFQNIILITRQDVPKGKIPVLTLQPLTLEQTYELMKKTIGDKYPYTEQEQIARLSNGNPLILKVICSLMDTYSNIDEIWEQLLLPENKRLIYPF</sequence>
<dbReference type="Proteomes" id="UP000749320">
    <property type="component" value="Unassembled WGS sequence"/>
</dbReference>
<reference evidence="2" key="2">
    <citation type="submission" date="2021-09" db="EMBL/GenBank/DDBJ databases">
        <authorList>
            <person name="Gilroy R."/>
        </authorList>
    </citation>
    <scope>NUCLEOTIDE SEQUENCE</scope>
    <source>
        <strain evidence="2">CHK193-16274</strain>
    </source>
</reference>
<proteinExistence type="predicted"/>
<organism evidence="2 3">
    <name type="scientific">Thomasclavelia spiroformis</name>
    <dbReference type="NCBI Taxonomy" id="29348"/>
    <lineage>
        <taxon>Bacteria</taxon>
        <taxon>Bacillati</taxon>
        <taxon>Bacillota</taxon>
        <taxon>Erysipelotrichia</taxon>
        <taxon>Erysipelotrichales</taxon>
        <taxon>Coprobacillaceae</taxon>
        <taxon>Thomasclavelia</taxon>
    </lineage>
</organism>
<evidence type="ECO:0000313" key="3">
    <source>
        <dbReference type="Proteomes" id="UP000749320"/>
    </source>
</evidence>
<feature type="domain" description="AAA" evidence="1">
    <location>
        <begin position="28"/>
        <end position="95"/>
    </location>
</feature>
<reference evidence="2" key="1">
    <citation type="journal article" date="2021" name="PeerJ">
        <title>Extensive microbial diversity within the chicken gut microbiome revealed by metagenomics and culture.</title>
        <authorList>
            <person name="Gilroy R."/>
            <person name="Ravi A."/>
            <person name="Getino M."/>
            <person name="Pursley I."/>
            <person name="Horton D.L."/>
            <person name="Alikhan N.F."/>
            <person name="Baker D."/>
            <person name="Gharbi K."/>
            <person name="Hall N."/>
            <person name="Watson M."/>
            <person name="Adriaenssens E.M."/>
            <person name="Foster-Nyarko E."/>
            <person name="Jarju S."/>
            <person name="Secka A."/>
            <person name="Antonio M."/>
            <person name="Oren A."/>
            <person name="Chaudhuri R.R."/>
            <person name="La Ragione R."/>
            <person name="Hildebrand F."/>
            <person name="Pallen M.J."/>
        </authorList>
    </citation>
    <scope>NUCLEOTIDE SEQUENCE</scope>
    <source>
        <strain evidence="2">CHK193-16274</strain>
    </source>
</reference>
<evidence type="ECO:0000259" key="1">
    <source>
        <dbReference type="Pfam" id="PF13173"/>
    </source>
</evidence>
<dbReference type="Gene3D" id="3.40.50.300">
    <property type="entry name" value="P-loop containing nucleotide triphosphate hydrolases"/>
    <property type="match status" value="1"/>
</dbReference>
<feature type="non-terminal residue" evidence="2">
    <location>
        <position position="206"/>
    </location>
</feature>
<dbReference type="Pfam" id="PF13173">
    <property type="entry name" value="AAA_14"/>
    <property type="match status" value="1"/>
</dbReference>
<dbReference type="InterPro" id="IPR041682">
    <property type="entry name" value="AAA_14"/>
</dbReference>